<feature type="region of interest" description="Disordered" evidence="11">
    <location>
        <begin position="1184"/>
        <end position="1225"/>
    </location>
</feature>
<evidence type="ECO:0000256" key="2">
    <source>
        <dbReference type="ARBA" id="ARBA00022527"/>
    </source>
</evidence>
<dbReference type="InterPro" id="IPR017441">
    <property type="entry name" value="Protein_kinase_ATP_BS"/>
</dbReference>
<evidence type="ECO:0000259" key="12">
    <source>
        <dbReference type="PROSITE" id="PS50011"/>
    </source>
</evidence>
<dbReference type="InterPro" id="IPR008271">
    <property type="entry name" value="Ser/Thr_kinase_AS"/>
</dbReference>
<evidence type="ECO:0000256" key="1">
    <source>
        <dbReference type="ARBA" id="ARBA00012513"/>
    </source>
</evidence>
<dbReference type="Pfam" id="PF00069">
    <property type="entry name" value="Pkinase"/>
    <property type="match status" value="1"/>
</dbReference>
<evidence type="ECO:0000256" key="3">
    <source>
        <dbReference type="ARBA" id="ARBA00022679"/>
    </source>
</evidence>
<feature type="binding site" evidence="10">
    <location>
        <position position="649"/>
    </location>
    <ligand>
        <name>ATP</name>
        <dbReference type="ChEBI" id="CHEBI:30616"/>
    </ligand>
</feature>
<protein>
    <recommendedName>
        <fullName evidence="1">non-specific serine/threonine protein kinase</fullName>
        <ecNumber evidence="1">2.7.11.1</ecNumber>
    </recommendedName>
</protein>
<comment type="similarity">
    <text evidence="9">Belongs to the protein kinase superfamily. CMGC Ser/Thr protein kinase family. HIPK subfamily.</text>
</comment>
<dbReference type="InterPro" id="IPR000719">
    <property type="entry name" value="Prot_kinase_dom"/>
</dbReference>
<dbReference type="GO" id="GO:0005737">
    <property type="term" value="C:cytoplasm"/>
    <property type="evidence" value="ECO:0007669"/>
    <property type="project" value="TreeGrafter"/>
</dbReference>
<dbReference type="CDD" id="cd14211">
    <property type="entry name" value="STKc_HIPK"/>
    <property type="match status" value="1"/>
</dbReference>
<dbReference type="PROSITE" id="PS00107">
    <property type="entry name" value="PROTEIN_KINASE_ATP"/>
    <property type="match status" value="1"/>
</dbReference>
<feature type="region of interest" description="Disordered" evidence="11">
    <location>
        <begin position="223"/>
        <end position="266"/>
    </location>
</feature>
<evidence type="ECO:0000256" key="6">
    <source>
        <dbReference type="ARBA" id="ARBA00022840"/>
    </source>
</evidence>
<accession>A0A914H051</accession>
<feature type="compositionally biased region" description="Low complexity" evidence="11">
    <location>
        <begin position="1184"/>
        <end position="1205"/>
    </location>
</feature>
<dbReference type="SUPFAM" id="SSF56112">
    <property type="entry name" value="Protein kinase-like (PK-like)"/>
    <property type="match status" value="1"/>
</dbReference>
<evidence type="ECO:0000256" key="10">
    <source>
        <dbReference type="PROSITE-ProRule" id="PRU10141"/>
    </source>
</evidence>
<dbReference type="InterPro" id="IPR011009">
    <property type="entry name" value="Kinase-like_dom_sf"/>
</dbReference>
<dbReference type="Proteomes" id="UP000887572">
    <property type="component" value="Unplaced"/>
</dbReference>
<feature type="region of interest" description="Disordered" evidence="11">
    <location>
        <begin position="1421"/>
        <end position="1477"/>
    </location>
</feature>
<feature type="compositionally biased region" description="Low complexity" evidence="11">
    <location>
        <begin position="577"/>
        <end position="590"/>
    </location>
</feature>
<dbReference type="PANTHER" id="PTHR24058">
    <property type="entry name" value="DUAL SPECIFICITY PROTEIN KINASE"/>
    <property type="match status" value="1"/>
</dbReference>
<dbReference type="SMART" id="SM00220">
    <property type="entry name" value="S_TKc"/>
    <property type="match status" value="1"/>
</dbReference>
<feature type="compositionally biased region" description="Polar residues" evidence="11">
    <location>
        <begin position="385"/>
        <end position="397"/>
    </location>
</feature>
<dbReference type="GO" id="GO:0005524">
    <property type="term" value="F:ATP binding"/>
    <property type="evidence" value="ECO:0007669"/>
    <property type="project" value="UniProtKB-UniRule"/>
</dbReference>
<feature type="compositionally biased region" description="Low complexity" evidence="11">
    <location>
        <begin position="339"/>
        <end position="356"/>
    </location>
</feature>
<proteinExistence type="inferred from homology"/>
<dbReference type="Gene3D" id="3.30.200.20">
    <property type="entry name" value="Phosphorylase Kinase, domain 1"/>
    <property type="match status" value="1"/>
</dbReference>
<feature type="compositionally biased region" description="Low complexity" evidence="11">
    <location>
        <begin position="1463"/>
        <end position="1477"/>
    </location>
</feature>
<feature type="domain" description="Protein kinase" evidence="12">
    <location>
        <begin position="620"/>
        <end position="947"/>
    </location>
</feature>
<name>A0A914H051_GLORO</name>
<dbReference type="FunFam" id="1.10.510.10:FF:000029">
    <property type="entry name" value="Homeodomain-interacting protein kinase 2 isoform 1"/>
    <property type="match status" value="1"/>
</dbReference>
<comment type="catalytic activity">
    <reaction evidence="7">
        <text>L-threonyl-[protein] + ATP = O-phospho-L-threonyl-[protein] + ADP + H(+)</text>
        <dbReference type="Rhea" id="RHEA:46608"/>
        <dbReference type="Rhea" id="RHEA-COMP:11060"/>
        <dbReference type="Rhea" id="RHEA-COMP:11605"/>
        <dbReference type="ChEBI" id="CHEBI:15378"/>
        <dbReference type="ChEBI" id="CHEBI:30013"/>
        <dbReference type="ChEBI" id="CHEBI:30616"/>
        <dbReference type="ChEBI" id="CHEBI:61977"/>
        <dbReference type="ChEBI" id="CHEBI:456216"/>
        <dbReference type="EC" id="2.7.11.1"/>
    </reaction>
</comment>
<feature type="compositionally biased region" description="Low complexity" evidence="11">
    <location>
        <begin position="225"/>
        <end position="235"/>
    </location>
</feature>
<comment type="catalytic activity">
    <reaction evidence="8">
        <text>L-seryl-[protein] + ATP = O-phospho-L-seryl-[protein] + ADP + H(+)</text>
        <dbReference type="Rhea" id="RHEA:17989"/>
        <dbReference type="Rhea" id="RHEA-COMP:9863"/>
        <dbReference type="Rhea" id="RHEA-COMP:11604"/>
        <dbReference type="ChEBI" id="CHEBI:15378"/>
        <dbReference type="ChEBI" id="CHEBI:29999"/>
        <dbReference type="ChEBI" id="CHEBI:30616"/>
        <dbReference type="ChEBI" id="CHEBI:83421"/>
        <dbReference type="ChEBI" id="CHEBI:456216"/>
        <dbReference type="EC" id="2.7.11.1"/>
    </reaction>
</comment>
<feature type="region of interest" description="Disordered" evidence="11">
    <location>
        <begin position="567"/>
        <end position="602"/>
    </location>
</feature>
<dbReference type="PROSITE" id="PS00108">
    <property type="entry name" value="PROTEIN_KINASE_ST"/>
    <property type="match status" value="1"/>
</dbReference>
<feature type="compositionally biased region" description="Basic residues" evidence="11">
    <location>
        <begin position="236"/>
        <end position="251"/>
    </location>
</feature>
<keyword evidence="6 10" id="KW-0067">ATP-binding</keyword>
<sequence length="1581" mass="170271">MDSTTKMPIVGSTVVVGGNEMPWREETNAEHCFEGAIPSHSSPSLQRHRPSLTFPPHFPSAFAQLNNATISIDDERKRRNRRERLPSFTQQQSQPLTEAVLLLFSNINRPTRTTPTTKSTPNPLIAANFFHFIPKRTQFSENGQKGCDSDFGNRPGAPSTTAVIRIVHRIQQQHHRLSDSSCCINSSIPFSSQPSLFSLSATEVLAVQVSAVIINSRIPYRHQRMQNSQEQQQQRHQQHHHQQQQKQRKRKFEAAADGEDFSARAESVATTKKIVAVEQPQLNPAAPTRTTRSSNRIANQYAHNPSPHPSPSAYQQQQTYGGFQRHQQQRGRGQRKSGGKNQQQIVGEAAEASAVGVKRRQTSATKQRPREGAFQQAEDPADTPPSLSLIASNSGGSTRRPAFIKIEEENSLTSAPSSLSAAATLSANSTHGRQQRVVAAPKAVAVANCCLRTRPPRTTRRHPSSNKSLRDIEISAAAGNGMFGGAILGPSAGGVFSVVGNSSATAALYHQQQQQHLTGNGATSTTNGGVGTFLVKNGGGAHHRAVPHHHNNSNNHHHNFVQPTTTALLKPMGGGQMQTSQQGQTKQQHQSGHHKSRQSTEGEYQLIKNEVLSSSYGNQYEVLEFLGKGTFGQVVKAWKKGTNEIVAIKILKKHPSYARQGQIEVSILSRLSNENAEEFNFVRAYECFQHKSHTCLVFEMLEQNLYDFLKQNKFTPLPLSSIRPIVQQVLTALLKLKQLELIHADLKPENIMLVDPVNQPFRVKVIDFGSASHRSKAVTNTYLQSRYYRAPEIILGLPFREAIDMWSLGCVIAELFLGWPLYPGSSEYDQIRFIVQTQGLPPQQMLAEAAKTHRFFKMIKDMASYWRLKSMEEYELEMSTKSKETRRYVFNCLDDIAQVHIPTDLDDIDRMCERCDRQEFVDILKQMLSMDQDRRLTPAGGLQHKFVKMSHMIEMGRTKYCQMAAQRMEVCYRFGLATAASASANNTGAVAYGRASVTGGSAVAPGPSGGTAVAGGQAPPLMAAPLIAAAANAAAVAAAAQPPNQQRAAAVQPQAAAALALSAADFSHLFQHYQSAIGQLQPVVGSAAAAVAANQAAAQIAAVAAAAPYVCQPLTAAATVLPYGSNRHQPPPQFATVAAAASQAQSISQFVPTAAHQFVDPLLAAATGAANAAVAAAAHQQQQQNNPNCSGATGQSAGGTATVASHVPSAAGPSHGWPPHTVLQGTTNATAQNSAATLAHVAVSNANANTTAALFPWAIAAAAQQAALLPGGNNPAGAAVSDFFLPANAAAAAALQRQMATAAAALQFPHFFSAPVQAAAQQTAKNYSQQLQLLAQMQQQQQQEEWAAQLLNGVRPLNAQQQQMLQQQQHQAMFARLKNEAAILMQNSLAEHYLLDRSNLEHQLKQQRRWCVVAERFRQQQRGSQQQQRQQQQNAVGAGGGTSSMSMSARKSSNARCAVVRPQQQQPSQQQQSYQQMLLQQQAEQQFLAAGGNSASGGGVGNPFEMATAAGLDSCYAPVALQAAAAAAAAANRSNVTAPNPAMLAHMLDLTNASLYAELGAGGGAGGSAASGAAYTNQHYM</sequence>
<reference evidence="14" key="1">
    <citation type="submission" date="2022-11" db="UniProtKB">
        <authorList>
            <consortium name="WormBaseParasite"/>
        </authorList>
    </citation>
    <scope>IDENTIFICATION</scope>
</reference>
<organism evidence="13 14">
    <name type="scientific">Globodera rostochiensis</name>
    <name type="common">Golden nematode worm</name>
    <name type="synonym">Heterodera rostochiensis</name>
    <dbReference type="NCBI Taxonomy" id="31243"/>
    <lineage>
        <taxon>Eukaryota</taxon>
        <taxon>Metazoa</taxon>
        <taxon>Ecdysozoa</taxon>
        <taxon>Nematoda</taxon>
        <taxon>Chromadorea</taxon>
        <taxon>Rhabditida</taxon>
        <taxon>Tylenchina</taxon>
        <taxon>Tylenchomorpha</taxon>
        <taxon>Tylenchoidea</taxon>
        <taxon>Heteroderidae</taxon>
        <taxon>Heteroderinae</taxon>
        <taxon>Globodera</taxon>
    </lineage>
</organism>
<dbReference type="Gene3D" id="1.10.510.10">
    <property type="entry name" value="Transferase(Phosphotransferase) domain 1"/>
    <property type="match status" value="1"/>
</dbReference>
<dbReference type="GO" id="GO:0005634">
    <property type="term" value="C:nucleus"/>
    <property type="evidence" value="ECO:0007669"/>
    <property type="project" value="UniProtKB-ARBA"/>
</dbReference>
<dbReference type="WBParaSite" id="Gr19_v10_g1282.t3">
    <property type="protein sequence ID" value="Gr19_v10_g1282.t3"/>
    <property type="gene ID" value="Gr19_v10_g1282"/>
</dbReference>
<dbReference type="PROSITE" id="PS50011">
    <property type="entry name" value="PROTEIN_KINASE_DOM"/>
    <property type="match status" value="1"/>
</dbReference>
<evidence type="ECO:0000256" key="7">
    <source>
        <dbReference type="ARBA" id="ARBA00047899"/>
    </source>
</evidence>
<evidence type="ECO:0000256" key="4">
    <source>
        <dbReference type="ARBA" id="ARBA00022741"/>
    </source>
</evidence>
<dbReference type="InterPro" id="IPR050494">
    <property type="entry name" value="Ser_Thr_dual-spec_kinase"/>
</dbReference>
<dbReference type="GO" id="GO:0004713">
    <property type="term" value="F:protein tyrosine kinase activity"/>
    <property type="evidence" value="ECO:0007669"/>
    <property type="project" value="TreeGrafter"/>
</dbReference>
<keyword evidence="4 10" id="KW-0547">Nucleotide-binding</keyword>
<dbReference type="EC" id="2.7.11.1" evidence="1"/>
<keyword evidence="13" id="KW-1185">Reference proteome</keyword>
<keyword evidence="5" id="KW-0418">Kinase</keyword>
<feature type="compositionally biased region" description="Basic residues" evidence="11">
    <location>
        <begin position="327"/>
        <end position="338"/>
    </location>
</feature>
<evidence type="ECO:0000313" key="14">
    <source>
        <dbReference type="WBParaSite" id="Gr19_v10_g1282.t3"/>
    </source>
</evidence>
<dbReference type="PANTHER" id="PTHR24058:SF17">
    <property type="entry name" value="HOMEODOMAIN INTERACTING PROTEIN KINASE, ISOFORM D"/>
    <property type="match status" value="1"/>
</dbReference>
<evidence type="ECO:0000256" key="9">
    <source>
        <dbReference type="ARBA" id="ARBA00061380"/>
    </source>
</evidence>
<feature type="region of interest" description="Disordered" evidence="11">
    <location>
        <begin position="299"/>
        <end position="398"/>
    </location>
</feature>
<feature type="compositionally biased region" description="Low complexity" evidence="11">
    <location>
        <begin position="1421"/>
        <end position="1433"/>
    </location>
</feature>
<keyword evidence="2" id="KW-0723">Serine/threonine-protein kinase</keyword>
<evidence type="ECO:0000256" key="11">
    <source>
        <dbReference type="SAM" id="MobiDB-lite"/>
    </source>
</evidence>
<evidence type="ECO:0000313" key="13">
    <source>
        <dbReference type="Proteomes" id="UP000887572"/>
    </source>
</evidence>
<evidence type="ECO:0000256" key="5">
    <source>
        <dbReference type="ARBA" id="ARBA00022777"/>
    </source>
</evidence>
<feature type="compositionally biased region" description="Low complexity" evidence="11">
    <location>
        <begin position="1443"/>
        <end position="1456"/>
    </location>
</feature>
<keyword evidence="3" id="KW-0808">Transferase</keyword>
<dbReference type="GO" id="GO:0004674">
    <property type="term" value="F:protein serine/threonine kinase activity"/>
    <property type="evidence" value="ECO:0007669"/>
    <property type="project" value="UniProtKB-KW"/>
</dbReference>
<evidence type="ECO:0000256" key="8">
    <source>
        <dbReference type="ARBA" id="ARBA00048679"/>
    </source>
</evidence>